<dbReference type="Proteomes" id="UP001054945">
    <property type="component" value="Unassembled WGS sequence"/>
</dbReference>
<proteinExistence type="predicted"/>
<accession>A0AAV4R5L0</accession>
<gene>
    <name evidence="2" type="ORF">CEXT_246211</name>
</gene>
<dbReference type="EMBL" id="BPLR01007486">
    <property type="protein sequence ID" value="GIY17218.1"/>
    <property type="molecule type" value="Genomic_DNA"/>
</dbReference>
<name>A0AAV4R5L0_CAEEX</name>
<feature type="compositionally biased region" description="Pro residues" evidence="1">
    <location>
        <begin position="89"/>
        <end position="100"/>
    </location>
</feature>
<evidence type="ECO:0000256" key="1">
    <source>
        <dbReference type="SAM" id="MobiDB-lite"/>
    </source>
</evidence>
<organism evidence="2 3">
    <name type="scientific">Caerostris extrusa</name>
    <name type="common">Bark spider</name>
    <name type="synonym">Caerostris bankana</name>
    <dbReference type="NCBI Taxonomy" id="172846"/>
    <lineage>
        <taxon>Eukaryota</taxon>
        <taxon>Metazoa</taxon>
        <taxon>Ecdysozoa</taxon>
        <taxon>Arthropoda</taxon>
        <taxon>Chelicerata</taxon>
        <taxon>Arachnida</taxon>
        <taxon>Araneae</taxon>
        <taxon>Araneomorphae</taxon>
        <taxon>Entelegynae</taxon>
        <taxon>Araneoidea</taxon>
        <taxon>Araneidae</taxon>
        <taxon>Caerostris</taxon>
    </lineage>
</organism>
<dbReference type="AlphaFoldDB" id="A0AAV4R5L0"/>
<comment type="caution">
    <text evidence="2">The sequence shown here is derived from an EMBL/GenBank/DDBJ whole genome shotgun (WGS) entry which is preliminary data.</text>
</comment>
<sequence>MGLNLCAAAPQGTDAMQEVLVVWRKIQESSFQTTSRRGLMAKWGRPTRPVVSTSQDTRTIPGHFKPGAAAAATRNRMQGMGDAFSPFSSSPPPHPPPPLPLTASVRCGCHEGDNRTHNDVGWWG</sequence>
<reference evidence="2 3" key="1">
    <citation type="submission" date="2021-06" db="EMBL/GenBank/DDBJ databases">
        <title>Caerostris extrusa draft genome.</title>
        <authorList>
            <person name="Kono N."/>
            <person name="Arakawa K."/>
        </authorList>
    </citation>
    <scope>NUCLEOTIDE SEQUENCE [LARGE SCALE GENOMIC DNA]</scope>
</reference>
<protein>
    <submittedName>
        <fullName evidence="2">Uncharacterized protein</fullName>
    </submittedName>
</protein>
<evidence type="ECO:0000313" key="2">
    <source>
        <dbReference type="EMBL" id="GIY17218.1"/>
    </source>
</evidence>
<evidence type="ECO:0000313" key="3">
    <source>
        <dbReference type="Proteomes" id="UP001054945"/>
    </source>
</evidence>
<feature type="region of interest" description="Disordered" evidence="1">
    <location>
        <begin position="34"/>
        <end position="105"/>
    </location>
</feature>
<keyword evidence="3" id="KW-1185">Reference proteome</keyword>